<dbReference type="AlphaFoldDB" id="A0A5C4Q956"/>
<accession>A0A5C4Q956</accession>
<dbReference type="EMBL" id="VDFY01000314">
    <property type="protein sequence ID" value="TNH21088.1"/>
    <property type="molecule type" value="Genomic_DNA"/>
</dbReference>
<gene>
    <name evidence="1" type="ORF">FHG89_32355</name>
</gene>
<proteinExistence type="predicted"/>
<organism evidence="1 2">
    <name type="scientific">Micromonospora orduensis</name>
    <dbReference type="NCBI Taxonomy" id="1420891"/>
    <lineage>
        <taxon>Bacteria</taxon>
        <taxon>Bacillati</taxon>
        <taxon>Actinomycetota</taxon>
        <taxon>Actinomycetes</taxon>
        <taxon>Micromonosporales</taxon>
        <taxon>Micromonosporaceae</taxon>
        <taxon>Micromonospora</taxon>
    </lineage>
</organism>
<evidence type="ECO:0000313" key="1">
    <source>
        <dbReference type="EMBL" id="TNH21088.1"/>
    </source>
</evidence>
<evidence type="ECO:0000313" key="2">
    <source>
        <dbReference type="Proteomes" id="UP000306145"/>
    </source>
</evidence>
<dbReference type="Proteomes" id="UP000306145">
    <property type="component" value="Unassembled WGS sequence"/>
</dbReference>
<protein>
    <submittedName>
        <fullName evidence="1">Uncharacterized protein</fullName>
    </submittedName>
</protein>
<dbReference type="RefSeq" id="WP_167517583.1">
    <property type="nucleotide sequence ID" value="NZ_VDFY01000314.1"/>
</dbReference>
<name>A0A5C4Q956_9ACTN</name>
<keyword evidence="2" id="KW-1185">Reference proteome</keyword>
<reference evidence="1 2" key="1">
    <citation type="submission" date="2019-06" db="EMBL/GenBank/DDBJ databases">
        <title>Micromonospora ordensis sp. nov., isolated from deep marine sediment.</title>
        <authorList>
            <person name="Veyisoglu A."/>
            <person name="Carro L."/>
            <person name="Klenk H.-P."/>
            <person name="Sahin N."/>
        </authorList>
    </citation>
    <scope>NUCLEOTIDE SEQUENCE [LARGE SCALE GENOMIC DNA]</scope>
    <source>
        <strain evidence="1 2">S2509</strain>
    </source>
</reference>
<comment type="caution">
    <text evidence="1">The sequence shown here is derived from an EMBL/GenBank/DDBJ whole genome shotgun (WGS) entry which is preliminary data.</text>
</comment>
<sequence length="65" mass="6992">MVGDIELEQWSVSNNDQPGELEDLTHRASMALLVGPLVATAGPAPHPALVACQRRLVRTAIVSWC</sequence>